<name>A0A418X2E6_9BURK</name>
<dbReference type="AlphaFoldDB" id="A0A418X2E6"/>
<evidence type="ECO:0000313" key="2">
    <source>
        <dbReference type="Proteomes" id="UP000285190"/>
    </source>
</evidence>
<organism evidence="1 2">
    <name type="scientific">Noviherbaspirillum cavernae</name>
    <dbReference type="NCBI Taxonomy" id="2320862"/>
    <lineage>
        <taxon>Bacteria</taxon>
        <taxon>Pseudomonadati</taxon>
        <taxon>Pseudomonadota</taxon>
        <taxon>Betaproteobacteria</taxon>
        <taxon>Burkholderiales</taxon>
        <taxon>Oxalobacteraceae</taxon>
        <taxon>Noviherbaspirillum</taxon>
    </lineage>
</organism>
<sequence>MLEDELDFAQADVDGRDDSIAKKLAAFMTLFEGVDASQDSLFENADDDDAANTDIEELKSLLTLPFDGRARENPDPRYLN</sequence>
<accession>A0A418X2E6</accession>
<comment type="caution">
    <text evidence="1">The sequence shown here is derived from an EMBL/GenBank/DDBJ whole genome shotgun (WGS) entry which is preliminary data.</text>
</comment>
<dbReference type="Proteomes" id="UP000285190">
    <property type="component" value="Unassembled WGS sequence"/>
</dbReference>
<protein>
    <submittedName>
        <fullName evidence="1">Uncharacterized protein</fullName>
    </submittedName>
</protein>
<dbReference type="EMBL" id="QYUN01000002">
    <property type="protein sequence ID" value="RJG06620.1"/>
    <property type="molecule type" value="Genomic_DNA"/>
</dbReference>
<keyword evidence="2" id="KW-1185">Reference proteome</keyword>
<reference evidence="1 2" key="1">
    <citation type="submission" date="2018-09" db="EMBL/GenBank/DDBJ databases">
        <authorList>
            <person name="Zhu H."/>
        </authorList>
    </citation>
    <scope>NUCLEOTIDE SEQUENCE [LARGE SCALE GENOMIC DNA]</scope>
    <source>
        <strain evidence="1 2">K2R10-39</strain>
    </source>
</reference>
<proteinExistence type="predicted"/>
<gene>
    <name evidence="1" type="ORF">D3870_11900</name>
</gene>
<evidence type="ECO:0000313" key="1">
    <source>
        <dbReference type="EMBL" id="RJG06620.1"/>
    </source>
</evidence>